<dbReference type="AlphaFoldDB" id="A0A9D4QPL7"/>
<gene>
    <name evidence="1" type="ORF">DPMN_112293</name>
</gene>
<reference evidence="1" key="1">
    <citation type="journal article" date="2019" name="bioRxiv">
        <title>The Genome of the Zebra Mussel, Dreissena polymorpha: A Resource for Invasive Species Research.</title>
        <authorList>
            <person name="McCartney M.A."/>
            <person name="Auch B."/>
            <person name="Kono T."/>
            <person name="Mallez S."/>
            <person name="Zhang Y."/>
            <person name="Obille A."/>
            <person name="Becker A."/>
            <person name="Abrahante J.E."/>
            <person name="Garbe J."/>
            <person name="Badalamenti J.P."/>
            <person name="Herman A."/>
            <person name="Mangelson H."/>
            <person name="Liachko I."/>
            <person name="Sullivan S."/>
            <person name="Sone E.D."/>
            <person name="Koren S."/>
            <person name="Silverstein K.A.T."/>
            <person name="Beckman K.B."/>
            <person name="Gohl D.M."/>
        </authorList>
    </citation>
    <scope>NUCLEOTIDE SEQUENCE</scope>
    <source>
        <strain evidence="1">Duluth1</strain>
        <tissue evidence="1">Whole animal</tissue>
    </source>
</reference>
<sequence length="53" mass="6066">MAITMAINAQHIGHTNSYYEDISSDEDSLFMCIELDNITFDQTCKEIYTSLLD</sequence>
<dbReference type="EMBL" id="JAIWYP010000004">
    <property type="protein sequence ID" value="KAH3838876.1"/>
    <property type="molecule type" value="Genomic_DNA"/>
</dbReference>
<keyword evidence="2" id="KW-1185">Reference proteome</keyword>
<proteinExistence type="predicted"/>
<reference evidence="1" key="2">
    <citation type="submission" date="2020-11" db="EMBL/GenBank/DDBJ databases">
        <authorList>
            <person name="McCartney M.A."/>
            <person name="Auch B."/>
            <person name="Kono T."/>
            <person name="Mallez S."/>
            <person name="Becker A."/>
            <person name="Gohl D.M."/>
            <person name="Silverstein K.A.T."/>
            <person name="Koren S."/>
            <person name="Bechman K.B."/>
            <person name="Herman A."/>
            <person name="Abrahante J.E."/>
            <person name="Garbe J."/>
        </authorList>
    </citation>
    <scope>NUCLEOTIDE SEQUENCE</scope>
    <source>
        <strain evidence="1">Duluth1</strain>
        <tissue evidence="1">Whole animal</tissue>
    </source>
</reference>
<evidence type="ECO:0000313" key="2">
    <source>
        <dbReference type="Proteomes" id="UP000828390"/>
    </source>
</evidence>
<comment type="caution">
    <text evidence="1">The sequence shown here is derived from an EMBL/GenBank/DDBJ whole genome shotgun (WGS) entry which is preliminary data.</text>
</comment>
<organism evidence="1 2">
    <name type="scientific">Dreissena polymorpha</name>
    <name type="common">Zebra mussel</name>
    <name type="synonym">Mytilus polymorpha</name>
    <dbReference type="NCBI Taxonomy" id="45954"/>
    <lineage>
        <taxon>Eukaryota</taxon>
        <taxon>Metazoa</taxon>
        <taxon>Spiralia</taxon>
        <taxon>Lophotrochozoa</taxon>
        <taxon>Mollusca</taxon>
        <taxon>Bivalvia</taxon>
        <taxon>Autobranchia</taxon>
        <taxon>Heteroconchia</taxon>
        <taxon>Euheterodonta</taxon>
        <taxon>Imparidentia</taxon>
        <taxon>Neoheterodontei</taxon>
        <taxon>Myida</taxon>
        <taxon>Dreissenoidea</taxon>
        <taxon>Dreissenidae</taxon>
        <taxon>Dreissena</taxon>
    </lineage>
</organism>
<evidence type="ECO:0000313" key="1">
    <source>
        <dbReference type="EMBL" id="KAH3838876.1"/>
    </source>
</evidence>
<name>A0A9D4QPL7_DREPO</name>
<dbReference type="Proteomes" id="UP000828390">
    <property type="component" value="Unassembled WGS sequence"/>
</dbReference>
<protein>
    <submittedName>
        <fullName evidence="1">Uncharacterized protein</fullName>
    </submittedName>
</protein>
<accession>A0A9D4QPL7</accession>